<dbReference type="InterPro" id="IPR000073">
    <property type="entry name" value="AB_hydrolase_1"/>
</dbReference>
<evidence type="ECO:0000259" key="3">
    <source>
        <dbReference type="Pfam" id="PF00561"/>
    </source>
</evidence>
<dbReference type="PANTHER" id="PTHR43798">
    <property type="entry name" value="MONOACYLGLYCEROL LIPASE"/>
    <property type="match status" value="1"/>
</dbReference>
<organism evidence="4 5">
    <name type="scientific">Thalassotalea mangrovi</name>
    <dbReference type="NCBI Taxonomy" id="2572245"/>
    <lineage>
        <taxon>Bacteria</taxon>
        <taxon>Pseudomonadati</taxon>
        <taxon>Pseudomonadota</taxon>
        <taxon>Gammaproteobacteria</taxon>
        <taxon>Alteromonadales</taxon>
        <taxon>Colwelliaceae</taxon>
        <taxon>Thalassotalea</taxon>
    </lineage>
</organism>
<dbReference type="Pfam" id="PF00561">
    <property type="entry name" value="Abhydrolase_1"/>
    <property type="match status" value="1"/>
</dbReference>
<name>A0A4U1B369_9GAMM</name>
<comment type="caution">
    <text evidence="4">The sequence shown here is derived from an EMBL/GenBank/DDBJ whole genome shotgun (WGS) entry which is preliminary data.</text>
</comment>
<dbReference type="Gene3D" id="3.40.50.1820">
    <property type="entry name" value="alpha/beta hydrolase"/>
    <property type="match status" value="1"/>
</dbReference>
<comment type="similarity">
    <text evidence="1">Belongs to the AB hydrolase superfamily.</text>
</comment>
<dbReference type="SUPFAM" id="SSF53474">
    <property type="entry name" value="alpha/beta-Hydrolases"/>
    <property type="match status" value="1"/>
</dbReference>
<dbReference type="InterPro" id="IPR029058">
    <property type="entry name" value="AB_hydrolase_fold"/>
</dbReference>
<dbReference type="GO" id="GO:0016020">
    <property type="term" value="C:membrane"/>
    <property type="evidence" value="ECO:0007669"/>
    <property type="project" value="TreeGrafter"/>
</dbReference>
<accession>A0A4U1B369</accession>
<dbReference type="GO" id="GO:0016787">
    <property type="term" value="F:hydrolase activity"/>
    <property type="evidence" value="ECO:0007669"/>
    <property type="project" value="UniProtKB-KW"/>
</dbReference>
<reference evidence="4 5" key="1">
    <citation type="submission" date="2019-04" db="EMBL/GenBank/DDBJ databases">
        <title>Thalassotalea guangxiensis sp. nov., isolated from sediment of the coastal wetland.</title>
        <authorList>
            <person name="Zheng S."/>
            <person name="Zhang D."/>
        </authorList>
    </citation>
    <scope>NUCLEOTIDE SEQUENCE [LARGE SCALE GENOMIC DNA]</scope>
    <source>
        <strain evidence="4 5">ZS-4</strain>
    </source>
</reference>
<evidence type="ECO:0000256" key="1">
    <source>
        <dbReference type="ARBA" id="ARBA00008645"/>
    </source>
</evidence>
<gene>
    <name evidence="4" type="ORF">E8M12_12850</name>
</gene>
<evidence type="ECO:0000313" key="4">
    <source>
        <dbReference type="EMBL" id="TKB44094.1"/>
    </source>
</evidence>
<dbReference type="PANTHER" id="PTHR43798:SF14">
    <property type="entry name" value="SERINE HYDROLASE-LIKE PROTEIN DDB_G0286239"/>
    <property type="match status" value="1"/>
</dbReference>
<dbReference type="RefSeq" id="WP_136736603.1">
    <property type="nucleotide sequence ID" value="NZ_SWDB01000031.1"/>
</dbReference>
<dbReference type="OrthoDB" id="149912at2"/>
<dbReference type="AlphaFoldDB" id="A0A4U1B369"/>
<keyword evidence="5" id="KW-1185">Reference proteome</keyword>
<proteinExistence type="inferred from homology"/>
<evidence type="ECO:0000256" key="2">
    <source>
        <dbReference type="ARBA" id="ARBA00022801"/>
    </source>
</evidence>
<keyword evidence="2 4" id="KW-0378">Hydrolase</keyword>
<feature type="domain" description="AB hydrolase-1" evidence="3">
    <location>
        <begin position="37"/>
        <end position="282"/>
    </location>
</feature>
<dbReference type="PRINTS" id="PR00111">
    <property type="entry name" value="ABHYDROLASE"/>
</dbReference>
<dbReference type="Proteomes" id="UP000307999">
    <property type="component" value="Unassembled WGS sequence"/>
</dbReference>
<dbReference type="EMBL" id="SWDB01000031">
    <property type="protein sequence ID" value="TKB44094.1"/>
    <property type="molecule type" value="Genomic_DNA"/>
</dbReference>
<dbReference type="InterPro" id="IPR050266">
    <property type="entry name" value="AB_hydrolase_sf"/>
</dbReference>
<evidence type="ECO:0000313" key="5">
    <source>
        <dbReference type="Proteomes" id="UP000307999"/>
    </source>
</evidence>
<sequence>MKNSYSIECRSYPLANQTTDKAFQIAALELGNLQGQVILCLHGWLDNATSFMPLLESLQGQRSPLLDDYRFIAIDWPGHGLSSHRSNDAHYYFTDWVNDLYLLLESQHWQQVTIIGHSMGAMVANLFTSAFNERVKSLFLIEGIGLLPLSQHPAKQLRDGIISRTKIRKKSRHQSLESAIEARMLVSDLDFEQAKILCQRSMKKIDLDYQWVSDPRVRDISVFRYTSTEIREIITQINCPVTLFFGDQGFESVKTGIATWQSDFQNLESVQLCGGHHVHMEDVETLVQQLTNRLPN</sequence>
<protein>
    <submittedName>
        <fullName evidence="4">Alpha/beta hydrolase</fullName>
    </submittedName>
</protein>